<accession>A0A382Y1W0</accession>
<protein>
    <recommendedName>
        <fullName evidence="1">DUF4399 domain-containing protein</fullName>
    </recommendedName>
</protein>
<gene>
    <name evidence="2" type="ORF">METZ01_LOCUS429729</name>
</gene>
<proteinExistence type="predicted"/>
<reference evidence="2" key="1">
    <citation type="submission" date="2018-05" db="EMBL/GenBank/DDBJ databases">
        <authorList>
            <person name="Lanie J.A."/>
            <person name="Ng W.-L."/>
            <person name="Kazmierczak K.M."/>
            <person name="Andrzejewski T.M."/>
            <person name="Davidsen T.M."/>
            <person name="Wayne K.J."/>
            <person name="Tettelin H."/>
            <person name="Glass J.I."/>
            <person name="Rusch D."/>
            <person name="Podicherti R."/>
            <person name="Tsui H.-C.T."/>
            <person name="Winkler M.E."/>
        </authorList>
    </citation>
    <scope>NUCLEOTIDE SEQUENCE</scope>
</reference>
<name>A0A382Y1W0_9ZZZZ</name>
<feature type="non-terminal residue" evidence="2">
    <location>
        <position position="1"/>
    </location>
</feature>
<organism evidence="2">
    <name type="scientific">marine metagenome</name>
    <dbReference type="NCBI Taxonomy" id="408172"/>
    <lineage>
        <taxon>unclassified sequences</taxon>
        <taxon>metagenomes</taxon>
        <taxon>ecological metagenomes</taxon>
    </lineage>
</organism>
<evidence type="ECO:0000259" key="1">
    <source>
        <dbReference type="Pfam" id="PF14347"/>
    </source>
</evidence>
<evidence type="ECO:0000313" key="2">
    <source>
        <dbReference type="EMBL" id="SVD76875.1"/>
    </source>
</evidence>
<feature type="domain" description="DUF4399" evidence="1">
    <location>
        <begin position="4"/>
        <end position="66"/>
    </location>
</feature>
<dbReference type="EMBL" id="UINC01172016">
    <property type="protein sequence ID" value="SVD76875.1"/>
    <property type="molecule type" value="Genomic_DNA"/>
</dbReference>
<dbReference type="Pfam" id="PF14347">
    <property type="entry name" value="DUF4399"/>
    <property type="match status" value="1"/>
</dbReference>
<sequence>LDAKEMPPMNAPLAASDTLLHYGGGQTETVLNLKPGTHTLQLVFADWLHIPHDPPLISKKITITVK</sequence>
<dbReference type="AlphaFoldDB" id="A0A382Y1W0"/>
<dbReference type="InterPro" id="IPR025512">
    <property type="entry name" value="DUF4399"/>
</dbReference>